<dbReference type="NCBIfam" id="NF038176">
    <property type="entry name" value="Rv0340_fam"/>
    <property type="match status" value="1"/>
</dbReference>
<proteinExistence type="predicted"/>
<dbReference type="InterPro" id="IPR049709">
    <property type="entry name" value="IniB-like_N"/>
</dbReference>
<sequence length="195" mass="19992">MQTVGATPGRGRLVANSLLDFVMSLVRDPDAAAQYAANPAQAIADAHLTDVTSADVNHLIPVVAESMSTVVPSAAAGSALDDAHNVWASGAATAAFDAFDDHLPLRGADVVAAHVPTVATVIQPPADAAPTVVDHGFDAFDDLREVSAVSPSDHALAYDVPVIDDGHVTDAGPVDDVHHGVVDDHPQDPGFDIFA</sequence>
<gene>
    <name evidence="1" type="ORF">MMAD_06840</name>
</gene>
<evidence type="ECO:0000313" key="2">
    <source>
        <dbReference type="Proteomes" id="UP000466517"/>
    </source>
</evidence>
<dbReference type="AlphaFoldDB" id="A0A7I7X9A7"/>
<accession>A0A7I7X9A7</accession>
<dbReference type="KEGG" id="mmag:MMAD_06840"/>
<name>A0A7I7X9A7_9MYCO</name>
<protein>
    <submittedName>
        <fullName evidence="1">Uncharacterized protein</fullName>
    </submittedName>
</protein>
<dbReference type="EMBL" id="AP022610">
    <property type="protein sequence ID" value="BBZ26389.1"/>
    <property type="molecule type" value="Genomic_DNA"/>
</dbReference>
<reference evidence="1 2" key="1">
    <citation type="journal article" date="2019" name="Emerg. Microbes Infect.">
        <title>Comprehensive subspecies identification of 175 nontuberculous mycobacteria species based on 7547 genomic profiles.</title>
        <authorList>
            <person name="Matsumoto Y."/>
            <person name="Kinjo T."/>
            <person name="Motooka D."/>
            <person name="Nabeya D."/>
            <person name="Jung N."/>
            <person name="Uechi K."/>
            <person name="Horii T."/>
            <person name="Iida T."/>
            <person name="Fujita J."/>
            <person name="Nakamura S."/>
        </authorList>
    </citation>
    <scope>NUCLEOTIDE SEQUENCE [LARGE SCALE GENOMIC DNA]</scope>
    <source>
        <strain evidence="1 2">JCM 13574</strain>
    </source>
</reference>
<evidence type="ECO:0000313" key="1">
    <source>
        <dbReference type="EMBL" id="BBZ26389.1"/>
    </source>
</evidence>
<keyword evidence="2" id="KW-1185">Reference proteome</keyword>
<dbReference type="Proteomes" id="UP000466517">
    <property type="component" value="Chromosome"/>
</dbReference>
<organism evidence="1 2">
    <name type="scientific">Mycolicibacterium madagascariense</name>
    <dbReference type="NCBI Taxonomy" id="212765"/>
    <lineage>
        <taxon>Bacteria</taxon>
        <taxon>Bacillati</taxon>
        <taxon>Actinomycetota</taxon>
        <taxon>Actinomycetes</taxon>
        <taxon>Mycobacteriales</taxon>
        <taxon>Mycobacteriaceae</taxon>
        <taxon>Mycolicibacterium</taxon>
    </lineage>
</organism>
<dbReference type="NCBIfam" id="NF038175">
    <property type="entry name" value="IniB_NTERM"/>
    <property type="match status" value="1"/>
</dbReference>